<feature type="transmembrane region" description="Helical" evidence="8">
    <location>
        <begin position="397"/>
        <end position="418"/>
    </location>
</feature>
<evidence type="ECO:0000313" key="10">
    <source>
        <dbReference type="Proteomes" id="UP001634007"/>
    </source>
</evidence>
<keyword evidence="6 8" id="KW-0472">Membrane</keyword>
<dbReference type="Pfam" id="PF00474">
    <property type="entry name" value="SSF"/>
    <property type="match status" value="1"/>
</dbReference>
<dbReference type="PANTHER" id="PTHR46154:SF4">
    <property type="entry name" value="UREA ACTIVE TRANSPORTER"/>
    <property type="match status" value="1"/>
</dbReference>
<dbReference type="AlphaFoldDB" id="A0ABD3KF37"/>
<feature type="transmembrane region" description="Helical" evidence="8">
    <location>
        <begin position="329"/>
        <end position="350"/>
    </location>
</feature>
<dbReference type="PANTHER" id="PTHR46154">
    <property type="match status" value="1"/>
</dbReference>
<feature type="transmembrane region" description="Helical" evidence="8">
    <location>
        <begin position="487"/>
        <end position="511"/>
    </location>
</feature>
<dbReference type="InterPro" id="IPR038377">
    <property type="entry name" value="Na/Glc_symporter_sf"/>
</dbReference>
<accession>A0ABD3KF37</accession>
<evidence type="ECO:0000256" key="5">
    <source>
        <dbReference type="ARBA" id="ARBA00022989"/>
    </source>
</evidence>
<comment type="caution">
    <text evidence="9">The sequence shown here is derived from an EMBL/GenBank/DDBJ whole genome shotgun (WGS) entry which is preliminary data.</text>
</comment>
<evidence type="ECO:0000256" key="8">
    <source>
        <dbReference type="SAM" id="Phobius"/>
    </source>
</evidence>
<keyword evidence="3" id="KW-0813">Transport</keyword>
<comment type="subcellular location">
    <subcellularLocation>
        <location evidence="1">Membrane</location>
        <topology evidence="1">Multi-pass membrane protein</topology>
    </subcellularLocation>
</comment>
<protein>
    <recommendedName>
        <fullName evidence="11">Urea-proton symporter DUR3</fullName>
    </recommendedName>
</protein>
<feature type="transmembrane region" description="Helical" evidence="8">
    <location>
        <begin position="304"/>
        <end position="323"/>
    </location>
</feature>
<feature type="transmembrane region" description="Helical" evidence="8">
    <location>
        <begin position="357"/>
        <end position="377"/>
    </location>
</feature>
<evidence type="ECO:0000313" key="9">
    <source>
        <dbReference type="EMBL" id="KAL3738560.1"/>
    </source>
</evidence>
<comment type="similarity">
    <text evidence="2 7">Belongs to the sodium:solute symporter (SSF) (TC 2.A.21) family.</text>
</comment>
<evidence type="ECO:0000256" key="6">
    <source>
        <dbReference type="ARBA" id="ARBA00023136"/>
    </source>
</evidence>
<feature type="transmembrane region" description="Helical" evidence="8">
    <location>
        <begin position="456"/>
        <end position="475"/>
    </location>
</feature>
<evidence type="ECO:0000256" key="4">
    <source>
        <dbReference type="ARBA" id="ARBA00022692"/>
    </source>
</evidence>
<evidence type="ECO:0008006" key="11">
    <source>
        <dbReference type="Google" id="ProtNLM"/>
    </source>
</evidence>
<keyword evidence="4 8" id="KW-0812">Transmembrane</keyword>
<dbReference type="GO" id="GO:0016020">
    <property type="term" value="C:membrane"/>
    <property type="evidence" value="ECO:0007669"/>
    <property type="project" value="UniProtKB-SubCell"/>
</dbReference>
<evidence type="ECO:0000256" key="3">
    <source>
        <dbReference type="ARBA" id="ARBA00022448"/>
    </source>
</evidence>
<dbReference type="Gene3D" id="1.20.1730.10">
    <property type="entry name" value="Sodium/glucose cotransporter"/>
    <property type="match status" value="1"/>
</dbReference>
<reference evidence="9 10" key="1">
    <citation type="submission" date="2024-11" db="EMBL/GenBank/DDBJ databases">
        <title>Chromosome-level genome assembly of Eucalyptus globulus Labill. provides insights into its genome evolution.</title>
        <authorList>
            <person name="Li X."/>
        </authorList>
    </citation>
    <scope>NUCLEOTIDE SEQUENCE [LARGE SCALE GENOMIC DNA]</scope>
    <source>
        <strain evidence="9">CL2024</strain>
        <tissue evidence="9">Fresh tender leaves</tissue>
    </source>
</reference>
<gene>
    <name evidence="9" type="ORF">ACJRO7_020001</name>
</gene>
<dbReference type="PROSITE" id="PS50283">
    <property type="entry name" value="NA_SOLUT_SYMP_3"/>
    <property type="match status" value="1"/>
</dbReference>
<dbReference type="InterPro" id="IPR031155">
    <property type="entry name" value="DUR"/>
</dbReference>
<feature type="transmembrane region" description="Helical" evidence="8">
    <location>
        <begin position="60"/>
        <end position="79"/>
    </location>
</feature>
<evidence type="ECO:0000256" key="7">
    <source>
        <dbReference type="RuleBase" id="RU362091"/>
    </source>
</evidence>
<feature type="transmembrane region" description="Helical" evidence="8">
    <location>
        <begin position="86"/>
        <end position="108"/>
    </location>
</feature>
<dbReference type="EMBL" id="JBJKBG010000005">
    <property type="protein sequence ID" value="KAL3738560.1"/>
    <property type="molecule type" value="Genomic_DNA"/>
</dbReference>
<sequence length="575" mass="61693">MAIEIKRKAPHAHTVCEIVRARWGTAAHIVFLVFCFMTNIIVTAMLLLGGSAVVNALTGMNIYAASFLIPLGVIVYTLAGGLKATFLASYIHSVIVHVVLVIFVYLVYTASHELGSPGVVYRRLLEVASKSRSCQEPISHSGQSCGPVSGNYDGSYLTMLSSGGLVFGIINIVGNFGTVFVDNGYWVSAIAARPSSTHKGYLLGGLVWFAVPFSLATSLGLGALALDLPITASEASHGLVPPATAIALMGKGGAVLLLTMLFMAVTSAGSSELIAVSSLCTYDIYRTYINPNASGKKILQVSRGIILGFGCFMGVLAVILNKAGVSLGWMYLAMGVIVGSAVIPIAFMLLWRKANAFGAILGTICGCILGIITWLVVTSVEYGRVNLDTTGRNAPMLAGNLVSILTGGAIHAICSFLWPQNYDWETTKEITMVEKDHTDLPSEEFKEEKLMRAKAWIVRWGVGFTLVIVVLWPVLSLPAREFGKGYFTFWAAIAIAWGTIGSAVIIALPVIESWQTIQSVCVGMFTNDRLMEKIQELNIKLQAVVSAIPEAERLYLLEVEKTKKLDAGEQQVLPA</sequence>
<dbReference type="CDD" id="cd11476">
    <property type="entry name" value="SLC5sbd_DUR3"/>
    <property type="match status" value="1"/>
</dbReference>
<feature type="transmembrane region" description="Helical" evidence="8">
    <location>
        <begin position="201"/>
        <end position="225"/>
    </location>
</feature>
<dbReference type="Proteomes" id="UP001634007">
    <property type="component" value="Unassembled WGS sequence"/>
</dbReference>
<feature type="transmembrane region" description="Helical" evidence="8">
    <location>
        <begin position="156"/>
        <end position="181"/>
    </location>
</feature>
<evidence type="ECO:0000256" key="1">
    <source>
        <dbReference type="ARBA" id="ARBA00004141"/>
    </source>
</evidence>
<dbReference type="InterPro" id="IPR001734">
    <property type="entry name" value="Na/solute_symporter"/>
</dbReference>
<proteinExistence type="inferred from homology"/>
<evidence type="ECO:0000256" key="2">
    <source>
        <dbReference type="ARBA" id="ARBA00006434"/>
    </source>
</evidence>
<keyword evidence="10" id="KW-1185">Reference proteome</keyword>
<organism evidence="9 10">
    <name type="scientific">Eucalyptus globulus</name>
    <name type="common">Tasmanian blue gum</name>
    <dbReference type="NCBI Taxonomy" id="34317"/>
    <lineage>
        <taxon>Eukaryota</taxon>
        <taxon>Viridiplantae</taxon>
        <taxon>Streptophyta</taxon>
        <taxon>Embryophyta</taxon>
        <taxon>Tracheophyta</taxon>
        <taxon>Spermatophyta</taxon>
        <taxon>Magnoliopsida</taxon>
        <taxon>eudicotyledons</taxon>
        <taxon>Gunneridae</taxon>
        <taxon>Pentapetalae</taxon>
        <taxon>rosids</taxon>
        <taxon>malvids</taxon>
        <taxon>Myrtales</taxon>
        <taxon>Myrtaceae</taxon>
        <taxon>Myrtoideae</taxon>
        <taxon>Eucalypteae</taxon>
        <taxon>Eucalyptus</taxon>
    </lineage>
</organism>
<feature type="transmembrane region" description="Helical" evidence="8">
    <location>
        <begin position="29"/>
        <end position="54"/>
    </location>
</feature>
<name>A0ABD3KF37_EUCGL</name>
<keyword evidence="5 8" id="KW-1133">Transmembrane helix</keyword>